<proteinExistence type="predicted"/>
<protein>
    <submittedName>
        <fullName evidence="2">Uncharacterized protein</fullName>
    </submittedName>
</protein>
<feature type="transmembrane region" description="Helical" evidence="1">
    <location>
        <begin position="138"/>
        <end position="156"/>
    </location>
</feature>
<feature type="transmembrane region" description="Helical" evidence="1">
    <location>
        <begin position="351"/>
        <end position="373"/>
    </location>
</feature>
<feature type="transmembrane region" description="Helical" evidence="1">
    <location>
        <begin position="265"/>
        <end position="284"/>
    </location>
</feature>
<evidence type="ECO:0000313" key="2">
    <source>
        <dbReference type="EMBL" id="MBI2052563.1"/>
    </source>
</evidence>
<organism evidence="2 3">
    <name type="scientific">Candidatus Sungiibacteriota bacterium</name>
    <dbReference type="NCBI Taxonomy" id="2750080"/>
    <lineage>
        <taxon>Bacteria</taxon>
        <taxon>Candidatus Sungiibacteriota</taxon>
    </lineage>
</organism>
<feature type="transmembrane region" description="Helical" evidence="1">
    <location>
        <begin position="296"/>
        <end position="316"/>
    </location>
</feature>
<evidence type="ECO:0000256" key="1">
    <source>
        <dbReference type="SAM" id="Phobius"/>
    </source>
</evidence>
<comment type="caution">
    <text evidence="2">The sequence shown here is derived from an EMBL/GenBank/DDBJ whole genome shotgun (WGS) entry which is preliminary data.</text>
</comment>
<feature type="transmembrane region" description="Helical" evidence="1">
    <location>
        <begin position="86"/>
        <end position="109"/>
    </location>
</feature>
<sequence length="500" mass="56702">MKKFCNSTAAAMLVLGSLAVFFNFYFTTLAGVDGYYHIRHAWIYATQGIFNSAFPWLQYSVVGQLGTDIWYGFHIFLIPFSLLGDLLLGLRLAATVITFAALAGFYTILKKLEIRWPVFWTLLFFFSAPDVNFRLLMVRPHILTFILVLTLFYALVKNRSGKLIFSLSAGVAFIHLAMAWLPILMAIIVNGTQKIVGGKWEIKKNLAGAAGLIVGWLARPEPFSAIKLAYIQVVQLAIEKFNNTPLRFGVELRPGNRLSVVINEILPVAFLIMLAVISLILLIKKHGGQMEKTRKVIMGSSLAISIIFGFITYGVARRAADIWIGFGLVFVGLAISIFYEHYAGVFNKLKIKLVVLASILLLGFTANTLRFTLDYFKNLPPTNAFQESADWLKTHTRPGDIVFNIHWDNFPSLFFWNQHNYYINGMDPIFEYAFNKNLYLEHYFIDIDKVFIYEGEAYTCTTNPCGPGAIISVYDSLKNNFKADYIFIEMARNPIIYKYL</sequence>
<dbReference type="AlphaFoldDB" id="A0A9D6DR84"/>
<reference evidence="2" key="1">
    <citation type="submission" date="2020-07" db="EMBL/GenBank/DDBJ databases">
        <title>Huge and variable diversity of episymbiotic CPR bacteria and DPANN archaea in groundwater ecosystems.</title>
        <authorList>
            <person name="He C.Y."/>
            <person name="Keren R."/>
            <person name="Whittaker M."/>
            <person name="Farag I.F."/>
            <person name="Doudna J."/>
            <person name="Cate J.H.D."/>
            <person name="Banfield J.F."/>
        </authorList>
    </citation>
    <scope>NUCLEOTIDE SEQUENCE</scope>
    <source>
        <strain evidence="2">NC_groundwater_191_Ag_S-0.1um_45_8</strain>
    </source>
</reference>
<keyword evidence="1" id="KW-0472">Membrane</keyword>
<feature type="transmembrane region" description="Helical" evidence="1">
    <location>
        <begin position="322"/>
        <end position="339"/>
    </location>
</feature>
<gene>
    <name evidence="2" type="ORF">HYT38_02745</name>
</gene>
<keyword evidence="1" id="KW-0812">Transmembrane</keyword>
<keyword evidence="1" id="KW-1133">Transmembrane helix</keyword>
<name>A0A9D6DR84_9BACT</name>
<dbReference type="Proteomes" id="UP000786662">
    <property type="component" value="Unassembled WGS sequence"/>
</dbReference>
<feature type="transmembrane region" description="Helical" evidence="1">
    <location>
        <begin position="163"/>
        <end position="189"/>
    </location>
</feature>
<dbReference type="EMBL" id="JACOYY010000075">
    <property type="protein sequence ID" value="MBI2052563.1"/>
    <property type="molecule type" value="Genomic_DNA"/>
</dbReference>
<accession>A0A9D6DR84</accession>
<evidence type="ECO:0000313" key="3">
    <source>
        <dbReference type="Proteomes" id="UP000786662"/>
    </source>
</evidence>
<feature type="transmembrane region" description="Helical" evidence="1">
    <location>
        <begin position="7"/>
        <end position="26"/>
    </location>
</feature>
<feature type="non-terminal residue" evidence="2">
    <location>
        <position position="500"/>
    </location>
</feature>
<feature type="transmembrane region" description="Helical" evidence="1">
    <location>
        <begin position="116"/>
        <end position="132"/>
    </location>
</feature>